<comment type="caution">
    <text evidence="1">The sequence shown here is derived from an EMBL/GenBank/DDBJ whole genome shotgun (WGS) entry which is preliminary data.</text>
</comment>
<sequence length="181" mass="21337">MEKYLEYSADVIDQLKEKYKTCDFQFQLVHVNVNISVFFVLAKSSILSEESLWENISKEIALKYQSKLETVYEKWNLYIIYIASDITPKELKNKVENDKFSSRKIVEDSYSKEFDNDEANRLIVKHITNSDLKEIVDKTQEVTISEFVPKNKNIWELLEKEEKVIGDREAQGKLIKEITKL</sequence>
<evidence type="ECO:0000313" key="1">
    <source>
        <dbReference type="EMBL" id="MDI5896018.1"/>
    </source>
</evidence>
<gene>
    <name evidence="1" type="ORF">QLS65_14065</name>
</gene>
<keyword evidence="2" id="KW-1185">Reference proteome</keyword>
<protein>
    <submittedName>
        <fullName evidence="1">Uncharacterized protein</fullName>
    </submittedName>
</protein>
<dbReference type="RefSeq" id="WP_282718449.1">
    <property type="nucleotide sequence ID" value="NZ_JASCRZ010000007.1"/>
</dbReference>
<dbReference type="InterPro" id="IPR046905">
    <property type="entry name" value="ABC-3C_MC1"/>
</dbReference>
<reference evidence="1 2" key="1">
    <citation type="submission" date="2023-04" db="EMBL/GenBank/DDBJ databases">
        <title>Two novel species of Flavobacterium.</title>
        <authorList>
            <person name="Liu Q."/>
            <person name="Xin Y.-H."/>
        </authorList>
    </citation>
    <scope>NUCLEOTIDE SEQUENCE [LARGE SCALE GENOMIC DNA]</scope>
    <source>
        <strain evidence="1 2">LB1P51</strain>
    </source>
</reference>
<dbReference type="EMBL" id="JASCRZ010000007">
    <property type="protein sequence ID" value="MDI5896018.1"/>
    <property type="molecule type" value="Genomic_DNA"/>
</dbReference>
<proteinExistence type="predicted"/>
<name>A0ABT6VCQ7_9FLAO</name>
<evidence type="ECO:0000313" key="2">
    <source>
        <dbReference type="Proteomes" id="UP001243403"/>
    </source>
</evidence>
<dbReference type="Pfam" id="PF20289">
    <property type="entry name" value="MComp1"/>
    <property type="match status" value="1"/>
</dbReference>
<accession>A0ABT6VCQ7</accession>
<dbReference type="Proteomes" id="UP001243403">
    <property type="component" value="Unassembled WGS sequence"/>
</dbReference>
<organism evidence="1 2">
    <name type="scientific">Flavobacterium algoritolerans</name>
    <dbReference type="NCBI Taxonomy" id="3041254"/>
    <lineage>
        <taxon>Bacteria</taxon>
        <taxon>Pseudomonadati</taxon>
        <taxon>Bacteroidota</taxon>
        <taxon>Flavobacteriia</taxon>
        <taxon>Flavobacteriales</taxon>
        <taxon>Flavobacteriaceae</taxon>
        <taxon>Flavobacterium</taxon>
    </lineage>
</organism>